<dbReference type="EMBL" id="JAUOZU010000029">
    <property type="protein sequence ID" value="MDO6967105.1"/>
    <property type="molecule type" value="Genomic_DNA"/>
</dbReference>
<gene>
    <name evidence="2" type="ORF">Q4481_24380</name>
</gene>
<evidence type="ECO:0000256" key="1">
    <source>
        <dbReference type="SAM" id="MobiDB-lite"/>
    </source>
</evidence>
<evidence type="ECO:0000313" key="3">
    <source>
        <dbReference type="Proteomes" id="UP001174932"/>
    </source>
</evidence>
<reference evidence="2" key="1">
    <citation type="journal article" date="2015" name="Int. J. Syst. Evol. Microbiol.">
        <title>Rhizobium alvei sp. nov., isolated from a freshwater river.</title>
        <authorList>
            <person name="Sheu S.Y."/>
            <person name="Huang H.W."/>
            <person name="Young C.C."/>
            <person name="Chen W.M."/>
        </authorList>
    </citation>
    <scope>NUCLEOTIDE SEQUENCE</scope>
    <source>
        <strain evidence="2">TNR-22</strain>
    </source>
</reference>
<reference evidence="2" key="2">
    <citation type="submission" date="2023-07" db="EMBL/GenBank/DDBJ databases">
        <authorList>
            <person name="Shen H."/>
        </authorList>
    </citation>
    <scope>NUCLEOTIDE SEQUENCE</scope>
    <source>
        <strain evidence="2">TNR-22</strain>
    </source>
</reference>
<name>A0ABT8YW03_9HYPH</name>
<sequence>MEKRLQVLPLPKRESSESLGGKPSQITRKTEHSDSTRWHSDSTIDRKPLIWFSFPIRDFQWIIGARLAD</sequence>
<dbReference type="Proteomes" id="UP001174932">
    <property type="component" value="Unassembled WGS sequence"/>
</dbReference>
<accession>A0ABT8YW03</accession>
<feature type="region of interest" description="Disordered" evidence="1">
    <location>
        <begin position="1"/>
        <end position="40"/>
    </location>
</feature>
<keyword evidence="3" id="KW-1185">Reference proteome</keyword>
<feature type="compositionally biased region" description="Basic and acidic residues" evidence="1">
    <location>
        <begin position="28"/>
        <end position="40"/>
    </location>
</feature>
<evidence type="ECO:0000313" key="2">
    <source>
        <dbReference type="EMBL" id="MDO6967105.1"/>
    </source>
</evidence>
<dbReference type="RefSeq" id="WP_304379035.1">
    <property type="nucleotide sequence ID" value="NZ_JAUOZU010000029.1"/>
</dbReference>
<organism evidence="2 3">
    <name type="scientific">Rhizobium alvei</name>
    <dbReference type="NCBI Taxonomy" id="1132659"/>
    <lineage>
        <taxon>Bacteria</taxon>
        <taxon>Pseudomonadati</taxon>
        <taxon>Pseudomonadota</taxon>
        <taxon>Alphaproteobacteria</taxon>
        <taxon>Hyphomicrobiales</taxon>
        <taxon>Rhizobiaceae</taxon>
        <taxon>Rhizobium/Agrobacterium group</taxon>
        <taxon>Rhizobium</taxon>
    </lineage>
</organism>
<comment type="caution">
    <text evidence="2">The sequence shown here is derived from an EMBL/GenBank/DDBJ whole genome shotgun (WGS) entry which is preliminary data.</text>
</comment>
<proteinExistence type="predicted"/>
<protein>
    <submittedName>
        <fullName evidence="2">Uncharacterized protein</fullName>
    </submittedName>
</protein>
<feature type="compositionally biased region" description="Basic and acidic residues" evidence="1">
    <location>
        <begin position="1"/>
        <end position="16"/>
    </location>
</feature>